<evidence type="ECO:0000256" key="5">
    <source>
        <dbReference type="ARBA" id="ARBA00023163"/>
    </source>
</evidence>
<dbReference type="Pfam" id="PF00010">
    <property type="entry name" value="HLH"/>
    <property type="match status" value="1"/>
</dbReference>
<dbReference type="GO" id="GO:0003700">
    <property type="term" value="F:DNA-binding transcription factor activity"/>
    <property type="evidence" value="ECO:0007669"/>
    <property type="project" value="InterPro"/>
</dbReference>
<dbReference type="InterPro" id="IPR013767">
    <property type="entry name" value="PAS_fold"/>
</dbReference>
<reference evidence="9" key="1">
    <citation type="journal article" date="2004" name="Nature">
        <title>Genome duplication in the teleost fish Tetraodon nigroviridis reveals the early vertebrate proto-karyotype.</title>
        <authorList>
            <person name="Jaillon O."/>
            <person name="Aury J.-M."/>
            <person name="Brunet F."/>
            <person name="Petit J.-L."/>
            <person name="Stange-Thomann N."/>
            <person name="Mauceli E."/>
            <person name="Bouneau L."/>
            <person name="Fischer C."/>
            <person name="Ozouf-Costaz C."/>
            <person name="Bernot A."/>
            <person name="Nicaud S."/>
            <person name="Jaffe D."/>
            <person name="Fisher S."/>
            <person name="Lutfalla G."/>
            <person name="Dossat C."/>
            <person name="Segurens B."/>
            <person name="Dasilva C."/>
            <person name="Salanoubat M."/>
            <person name="Levy M."/>
            <person name="Boudet N."/>
            <person name="Castellano S."/>
            <person name="Anthouard V."/>
            <person name="Jubin C."/>
            <person name="Castelli V."/>
            <person name="Katinka M."/>
            <person name="Vacherie B."/>
            <person name="Biemont C."/>
            <person name="Skalli Z."/>
            <person name="Cattolico L."/>
            <person name="Poulain J."/>
            <person name="De Berardinis V."/>
            <person name="Cruaud C."/>
            <person name="Duprat S."/>
            <person name="Brottier P."/>
            <person name="Coutanceau J.-P."/>
            <person name="Gouzy J."/>
            <person name="Parra G."/>
            <person name="Lardier G."/>
            <person name="Chapple C."/>
            <person name="McKernan K.J."/>
            <person name="McEwan P."/>
            <person name="Bosak S."/>
            <person name="Kellis M."/>
            <person name="Volff J.-N."/>
            <person name="Guigo R."/>
            <person name="Zody M.C."/>
            <person name="Mesirov J."/>
            <person name="Lindblad-Toh K."/>
            <person name="Birren B."/>
            <person name="Nusbaum C."/>
            <person name="Kahn D."/>
            <person name="Robinson-Rechavi M."/>
            <person name="Laudet V."/>
            <person name="Schachter V."/>
            <person name="Quetier F."/>
            <person name="Saurin W."/>
            <person name="Scarpelli C."/>
            <person name="Wincker P."/>
            <person name="Lander E.S."/>
            <person name="Weissenbach J."/>
            <person name="Roest Crollius H."/>
        </authorList>
    </citation>
    <scope>NUCLEOTIDE SEQUENCE [LARGE SCALE GENOMIC DNA]</scope>
</reference>
<proteinExistence type="predicted"/>
<evidence type="ECO:0000256" key="6">
    <source>
        <dbReference type="ARBA" id="ARBA00023242"/>
    </source>
</evidence>
<dbReference type="GO" id="GO:0003677">
    <property type="term" value="F:DNA binding"/>
    <property type="evidence" value="ECO:0007669"/>
    <property type="project" value="UniProtKB-KW"/>
</dbReference>
<evidence type="ECO:0000259" key="7">
    <source>
        <dbReference type="PROSITE" id="PS50112"/>
    </source>
</evidence>
<sequence>REPHSQIEKRRRDKMNHLIEELSAMIPACQHMAQKLDKLTVLRKAVQHLKALKGTESGGAFTHTTHKPSILPNDELRQLLLRAADGFLLVVSCDRAKILFISESVSEILNFSPLELTGQSLFDFIHPKDITKVKEQLASSELHNHRLIDAASESGPRASRSRQTAANLTCLCAAGVPVQAEAPVRASVLTTGARRAFFCRMKHSQAMGKRDDKQVLPSTSKKKGRCCALYNHEVRPVNTGAWLAEARQWRHLAVSLGKRPTAWRNGREQGKVYRDSSRYRTLRCTGYMRSWLSGQPEPEADAPDKDTPALTCLVMVCRLLPHGCHPPPLRDVHARPTEFVTRCAIDGKFTFIDQRATTVIGYLPQEILGTSCYEYFHQDDLQLLAEKHRQVLRSKERVETPCYRFKTKPGSYMSLQSQWFSFINPWTKEVEFIVSLNKVIS</sequence>
<keyword evidence="6" id="KW-0539">Nucleus</keyword>
<name>Q4TAU6_TETNG</name>
<comment type="subcellular location">
    <subcellularLocation>
        <location evidence="1">Nucleus</location>
    </subcellularLocation>
</comment>
<dbReference type="Pfam" id="PF00989">
    <property type="entry name" value="PAS"/>
    <property type="match status" value="1"/>
</dbReference>
<evidence type="ECO:0000256" key="1">
    <source>
        <dbReference type="ARBA" id="ARBA00004123"/>
    </source>
</evidence>
<protein>
    <submittedName>
        <fullName evidence="9">(spotted green pufferfish) hypothetical protein</fullName>
    </submittedName>
</protein>
<feature type="domain" description="PAS" evidence="7">
    <location>
        <begin position="346"/>
        <end position="395"/>
    </location>
</feature>
<evidence type="ECO:0000313" key="9">
    <source>
        <dbReference type="EMBL" id="CAF89986.1"/>
    </source>
</evidence>
<dbReference type="CDD" id="cd00130">
    <property type="entry name" value="PAS"/>
    <property type="match status" value="2"/>
</dbReference>
<dbReference type="OrthoDB" id="71302at2759"/>
<dbReference type="GO" id="GO:0005667">
    <property type="term" value="C:transcription regulator complex"/>
    <property type="evidence" value="ECO:0007669"/>
    <property type="project" value="InterPro"/>
</dbReference>
<gene>
    <name evidence="9" type="ORF">GSTENG00004043001</name>
</gene>
<keyword evidence="4" id="KW-0238">DNA-binding</keyword>
<dbReference type="GO" id="GO:0046983">
    <property type="term" value="F:protein dimerization activity"/>
    <property type="evidence" value="ECO:0007669"/>
    <property type="project" value="InterPro"/>
</dbReference>
<dbReference type="GO" id="GO:0005634">
    <property type="term" value="C:nucleus"/>
    <property type="evidence" value="ECO:0007669"/>
    <property type="project" value="UniProtKB-SubCell"/>
</dbReference>
<feature type="domain" description="BHLH" evidence="8">
    <location>
        <begin position="1"/>
        <end position="52"/>
    </location>
</feature>
<keyword evidence="3" id="KW-0805">Transcription regulation</keyword>
<dbReference type="SUPFAM" id="SSF55785">
    <property type="entry name" value="PYP-like sensor domain (PAS domain)"/>
    <property type="match status" value="2"/>
</dbReference>
<dbReference type="InterPro" id="IPR011598">
    <property type="entry name" value="bHLH_dom"/>
</dbReference>
<dbReference type="InterPro" id="IPR036638">
    <property type="entry name" value="HLH_DNA-bd_sf"/>
</dbReference>
<organism evidence="9">
    <name type="scientific">Tetraodon nigroviridis</name>
    <name type="common">Spotted green pufferfish</name>
    <name type="synonym">Chelonodon nigroviridis</name>
    <dbReference type="NCBI Taxonomy" id="99883"/>
    <lineage>
        <taxon>Eukaryota</taxon>
        <taxon>Metazoa</taxon>
        <taxon>Chordata</taxon>
        <taxon>Craniata</taxon>
        <taxon>Vertebrata</taxon>
        <taxon>Euteleostomi</taxon>
        <taxon>Actinopterygii</taxon>
        <taxon>Neopterygii</taxon>
        <taxon>Teleostei</taxon>
        <taxon>Neoteleostei</taxon>
        <taxon>Acanthomorphata</taxon>
        <taxon>Eupercaria</taxon>
        <taxon>Tetraodontiformes</taxon>
        <taxon>Tetradontoidea</taxon>
        <taxon>Tetraodontidae</taxon>
        <taxon>Tetraodon</taxon>
    </lineage>
</organism>
<dbReference type="GO" id="GO:0005737">
    <property type="term" value="C:cytoplasm"/>
    <property type="evidence" value="ECO:0007669"/>
    <property type="project" value="InterPro"/>
</dbReference>
<keyword evidence="5" id="KW-0804">Transcription</keyword>
<dbReference type="PRINTS" id="PR00785">
    <property type="entry name" value="NCTRNSLOCATR"/>
</dbReference>
<dbReference type="InterPro" id="IPR035965">
    <property type="entry name" value="PAS-like_dom_sf"/>
</dbReference>
<dbReference type="InterPro" id="IPR000014">
    <property type="entry name" value="PAS"/>
</dbReference>
<dbReference type="SUPFAM" id="SSF47459">
    <property type="entry name" value="HLH, helix-loop-helix DNA-binding domain"/>
    <property type="match status" value="1"/>
</dbReference>
<feature type="non-terminal residue" evidence="9">
    <location>
        <position position="1"/>
    </location>
</feature>
<dbReference type="PROSITE" id="PS50112">
    <property type="entry name" value="PAS"/>
    <property type="match status" value="2"/>
</dbReference>
<dbReference type="EMBL" id="CAAE01007253">
    <property type="protein sequence ID" value="CAF89986.1"/>
    <property type="molecule type" value="Genomic_DNA"/>
</dbReference>
<reference evidence="9" key="2">
    <citation type="submission" date="2004-02" db="EMBL/GenBank/DDBJ databases">
        <authorList>
            <consortium name="Genoscope"/>
            <consortium name="Whitehead Institute Centre for Genome Research"/>
        </authorList>
    </citation>
    <scope>NUCLEOTIDE SEQUENCE</scope>
</reference>
<dbReference type="Gene3D" id="3.30.450.20">
    <property type="entry name" value="PAS domain"/>
    <property type="match status" value="2"/>
</dbReference>
<comment type="caution">
    <text evidence="9">The sequence shown here is derived from an EMBL/GenBank/DDBJ whole genome shotgun (WGS) entry which is preliminary data.</text>
</comment>
<evidence type="ECO:0000256" key="4">
    <source>
        <dbReference type="ARBA" id="ARBA00023125"/>
    </source>
</evidence>
<dbReference type="SMART" id="SM00091">
    <property type="entry name" value="PAS"/>
    <property type="match status" value="2"/>
</dbReference>
<keyword evidence="2" id="KW-0677">Repeat</keyword>
<evidence type="ECO:0000256" key="2">
    <source>
        <dbReference type="ARBA" id="ARBA00022737"/>
    </source>
</evidence>
<dbReference type="Pfam" id="PF14598">
    <property type="entry name" value="PAS_11"/>
    <property type="match status" value="1"/>
</dbReference>
<accession>Q4TAU6</accession>
<evidence type="ECO:0000256" key="3">
    <source>
        <dbReference type="ARBA" id="ARBA00023015"/>
    </source>
</evidence>
<dbReference type="NCBIfam" id="TIGR00229">
    <property type="entry name" value="sensory_box"/>
    <property type="match status" value="1"/>
</dbReference>
<dbReference type="KEGG" id="tng:GSTEN00004043G001"/>
<feature type="non-terminal residue" evidence="9">
    <location>
        <position position="441"/>
    </location>
</feature>
<dbReference type="Gene3D" id="4.10.280.10">
    <property type="entry name" value="Helix-loop-helix DNA-binding domain"/>
    <property type="match status" value="1"/>
</dbReference>
<dbReference type="InterPro" id="IPR001067">
    <property type="entry name" value="Nuc_translocat"/>
</dbReference>
<dbReference type="PROSITE" id="PS50888">
    <property type="entry name" value="BHLH"/>
    <property type="match status" value="1"/>
</dbReference>
<dbReference type="SMART" id="SM00353">
    <property type="entry name" value="HLH"/>
    <property type="match status" value="1"/>
</dbReference>
<evidence type="ECO:0000259" key="8">
    <source>
        <dbReference type="PROSITE" id="PS50888"/>
    </source>
</evidence>
<dbReference type="InterPro" id="IPR050933">
    <property type="entry name" value="Circadian_TF"/>
</dbReference>
<dbReference type="PANTHER" id="PTHR23042">
    <property type="entry name" value="CIRCADIAN PROTEIN CLOCK/ARNT/BMAL/PAS"/>
    <property type="match status" value="1"/>
</dbReference>
<feature type="domain" description="PAS" evidence="7">
    <location>
        <begin position="73"/>
        <end position="145"/>
    </location>
</feature>
<dbReference type="AlphaFoldDB" id="Q4TAU6"/>